<feature type="compositionally biased region" description="Low complexity" evidence="1">
    <location>
        <begin position="141"/>
        <end position="150"/>
    </location>
</feature>
<evidence type="ECO:0000256" key="1">
    <source>
        <dbReference type="SAM" id="MobiDB-lite"/>
    </source>
</evidence>
<keyword evidence="3" id="KW-1185">Reference proteome</keyword>
<protein>
    <submittedName>
        <fullName evidence="2">Uncharacterized protein</fullName>
    </submittedName>
</protein>
<dbReference type="EMBL" id="MU254593">
    <property type="protein sequence ID" value="KAG9240092.1"/>
    <property type="molecule type" value="Genomic_DNA"/>
</dbReference>
<feature type="compositionally biased region" description="Polar residues" evidence="1">
    <location>
        <begin position="151"/>
        <end position="167"/>
    </location>
</feature>
<feature type="compositionally biased region" description="Polar residues" evidence="1">
    <location>
        <begin position="111"/>
        <end position="140"/>
    </location>
</feature>
<sequence length="205" mass="22872">MAILSSSYAKASHYEAPADTMVLKRKRSDSEISSSSSLLNVTPQFPFNVMSMDYHWQNQIQTRSLFSSRTRKRYRNNRPDESQVHQHTLSLLYSAQRAAQSYPSPPMFEQQDPTAPLPNSNARTRQPSLHSFWQVSNVRQSSPSSSASSSGDVTPTVEMTSPLQATSCEDCDTSREQADDAMDIDMMDIGTAISGKNYLCSRCGK</sequence>
<dbReference type="Proteomes" id="UP000887226">
    <property type="component" value="Unassembled WGS sequence"/>
</dbReference>
<proteinExistence type="predicted"/>
<accession>A0A9P7YVE0</accession>
<gene>
    <name evidence="2" type="ORF">BJ878DRAFT_320387</name>
</gene>
<dbReference type="OrthoDB" id="5336357at2759"/>
<dbReference type="AlphaFoldDB" id="A0A9P7YVE0"/>
<feature type="region of interest" description="Disordered" evidence="1">
    <location>
        <begin position="101"/>
        <end position="171"/>
    </location>
</feature>
<name>A0A9P7YVE0_9HELO</name>
<evidence type="ECO:0000313" key="3">
    <source>
        <dbReference type="Proteomes" id="UP000887226"/>
    </source>
</evidence>
<comment type="caution">
    <text evidence="2">The sequence shown here is derived from an EMBL/GenBank/DDBJ whole genome shotgun (WGS) entry which is preliminary data.</text>
</comment>
<organism evidence="2 3">
    <name type="scientific">Calycina marina</name>
    <dbReference type="NCBI Taxonomy" id="1763456"/>
    <lineage>
        <taxon>Eukaryota</taxon>
        <taxon>Fungi</taxon>
        <taxon>Dikarya</taxon>
        <taxon>Ascomycota</taxon>
        <taxon>Pezizomycotina</taxon>
        <taxon>Leotiomycetes</taxon>
        <taxon>Helotiales</taxon>
        <taxon>Pezizellaceae</taxon>
        <taxon>Calycina</taxon>
    </lineage>
</organism>
<evidence type="ECO:0000313" key="2">
    <source>
        <dbReference type="EMBL" id="KAG9240092.1"/>
    </source>
</evidence>
<reference evidence="2" key="1">
    <citation type="journal article" date="2021" name="IMA Fungus">
        <title>Genomic characterization of three marine fungi, including Emericellopsis atlantica sp. nov. with signatures of a generalist lifestyle and marine biomass degradation.</title>
        <authorList>
            <person name="Hagestad O.C."/>
            <person name="Hou L."/>
            <person name="Andersen J.H."/>
            <person name="Hansen E.H."/>
            <person name="Altermark B."/>
            <person name="Li C."/>
            <person name="Kuhnert E."/>
            <person name="Cox R.J."/>
            <person name="Crous P.W."/>
            <person name="Spatafora J.W."/>
            <person name="Lail K."/>
            <person name="Amirebrahimi M."/>
            <person name="Lipzen A."/>
            <person name="Pangilinan J."/>
            <person name="Andreopoulos W."/>
            <person name="Hayes R.D."/>
            <person name="Ng V."/>
            <person name="Grigoriev I.V."/>
            <person name="Jackson S.A."/>
            <person name="Sutton T.D.S."/>
            <person name="Dobson A.D.W."/>
            <person name="Rama T."/>
        </authorList>
    </citation>
    <scope>NUCLEOTIDE SEQUENCE</scope>
    <source>
        <strain evidence="2">TRa3180A</strain>
    </source>
</reference>